<dbReference type="AlphaFoldDB" id="A0A1W1UNC1"/>
<proteinExistence type="predicted"/>
<keyword evidence="2" id="KW-1185">Reference proteome</keyword>
<accession>A0A1W1UNC1</accession>
<evidence type="ECO:0000313" key="2">
    <source>
        <dbReference type="Proteomes" id="UP000192731"/>
    </source>
</evidence>
<evidence type="ECO:0000313" key="1">
    <source>
        <dbReference type="EMBL" id="SMB82586.1"/>
    </source>
</evidence>
<gene>
    <name evidence="1" type="ORF">SAMN00017405_0942</name>
</gene>
<name>A0A1W1UNC1_DESTI</name>
<dbReference type="RefSeq" id="WP_084052193.1">
    <property type="nucleotide sequence ID" value="NZ_FWWT01000008.1"/>
</dbReference>
<protein>
    <submittedName>
        <fullName evidence="1">Uncharacterized protein</fullName>
    </submittedName>
</protein>
<dbReference type="Proteomes" id="UP000192731">
    <property type="component" value="Unassembled WGS sequence"/>
</dbReference>
<reference evidence="1 2" key="1">
    <citation type="submission" date="2017-04" db="EMBL/GenBank/DDBJ databases">
        <authorList>
            <person name="Afonso C.L."/>
            <person name="Miller P.J."/>
            <person name="Scott M.A."/>
            <person name="Spackman E."/>
            <person name="Goraichik I."/>
            <person name="Dimitrov K.M."/>
            <person name="Suarez D.L."/>
            <person name="Swayne D.E."/>
        </authorList>
    </citation>
    <scope>NUCLEOTIDE SEQUENCE [LARGE SCALE GENOMIC DNA]</scope>
    <source>
        <strain evidence="1 2">DSM 11270</strain>
    </source>
</reference>
<sequence length="71" mass="8195">MKRKVTNDILTFLSGSNKSTTEIENYGLSKGYTQEQVLGGIGHLRSKRMLKIVRDIYNPITLRKEHIFNLK</sequence>
<organism evidence="1 2">
    <name type="scientific">Desulfonispora thiosulfatigenes DSM 11270</name>
    <dbReference type="NCBI Taxonomy" id="656914"/>
    <lineage>
        <taxon>Bacteria</taxon>
        <taxon>Bacillati</taxon>
        <taxon>Bacillota</taxon>
        <taxon>Clostridia</taxon>
        <taxon>Eubacteriales</taxon>
        <taxon>Peptococcaceae</taxon>
        <taxon>Desulfonispora</taxon>
    </lineage>
</organism>
<dbReference type="EMBL" id="FWWT01000008">
    <property type="protein sequence ID" value="SMB82586.1"/>
    <property type="molecule type" value="Genomic_DNA"/>
</dbReference>